<dbReference type="PANTHER" id="PTHR36838:SF1">
    <property type="entry name" value="SLR1864 PROTEIN"/>
    <property type="match status" value="1"/>
</dbReference>
<dbReference type="Proteomes" id="UP000823927">
    <property type="component" value="Unassembled WGS sequence"/>
</dbReference>
<evidence type="ECO:0000313" key="10">
    <source>
        <dbReference type="Proteomes" id="UP000823927"/>
    </source>
</evidence>
<dbReference type="GO" id="GO:0055085">
    <property type="term" value="P:transmembrane transport"/>
    <property type="evidence" value="ECO:0007669"/>
    <property type="project" value="InterPro"/>
</dbReference>
<gene>
    <name evidence="9" type="ORF">IAB46_05730</name>
</gene>
<feature type="transmembrane region" description="Helical" evidence="8">
    <location>
        <begin position="6"/>
        <end position="25"/>
    </location>
</feature>
<feature type="transmembrane region" description="Helical" evidence="8">
    <location>
        <begin position="68"/>
        <end position="89"/>
    </location>
</feature>
<evidence type="ECO:0000256" key="6">
    <source>
        <dbReference type="ARBA" id="ARBA00022989"/>
    </source>
</evidence>
<comment type="subcellular location">
    <subcellularLocation>
        <location evidence="1">Cell membrane</location>
        <topology evidence="1">Multi-pass membrane protein</topology>
    </subcellularLocation>
</comment>
<organism evidence="9 10">
    <name type="scientific">Candidatus Scybalocola faecigallinarum</name>
    <dbReference type="NCBI Taxonomy" id="2840941"/>
    <lineage>
        <taxon>Bacteria</taxon>
        <taxon>Bacillati</taxon>
        <taxon>Bacillota</taxon>
        <taxon>Clostridia</taxon>
        <taxon>Lachnospirales</taxon>
        <taxon>Lachnospiraceae</taxon>
        <taxon>Lachnospiraceae incertae sedis</taxon>
        <taxon>Candidatus Scybalocola (ex Gilroy et al. 2021)</taxon>
    </lineage>
</organism>
<feature type="transmembrane region" description="Helical" evidence="8">
    <location>
        <begin position="185"/>
        <end position="205"/>
    </location>
</feature>
<protein>
    <submittedName>
        <fullName evidence="9">AEC family transporter</fullName>
    </submittedName>
</protein>
<evidence type="ECO:0000256" key="7">
    <source>
        <dbReference type="ARBA" id="ARBA00023136"/>
    </source>
</evidence>
<feature type="transmembrane region" description="Helical" evidence="8">
    <location>
        <begin position="281"/>
        <end position="303"/>
    </location>
</feature>
<proteinExistence type="inferred from homology"/>
<sequence>MEFMSVLVQQVIIMFLLMLIGCILFRTKKLTAEGSKSLGNLLVYVIMPGVVINAYMTEFSMERLKGLALAFVFSAIALGLAMVISAIFFKRHPIENFGTAFSNAGFMGIPIVQAVLGSEAVFYVSAFVALLNLLQWTYGVFVITKDKRQVSVRKIITNPILISMIIGICLFLIPVEIPHVISETVSLVASMNAPVAMISLGTYLAQITAAQLVRDKAAWLSTLVRLLVIPLVTLGVLTFIPESYASLKMAILIVAATPVGSNVAIFAQIHNKDYTQAVKSVCLSTLCSLVSIPLILACAGWLWG</sequence>
<keyword evidence="5 8" id="KW-0812">Transmembrane</keyword>
<feature type="transmembrane region" description="Helical" evidence="8">
    <location>
        <begin position="122"/>
        <end position="143"/>
    </location>
</feature>
<feature type="transmembrane region" description="Helical" evidence="8">
    <location>
        <begin position="217"/>
        <end position="240"/>
    </location>
</feature>
<keyword evidence="4" id="KW-1003">Cell membrane</keyword>
<evidence type="ECO:0000256" key="8">
    <source>
        <dbReference type="SAM" id="Phobius"/>
    </source>
</evidence>
<feature type="transmembrane region" description="Helical" evidence="8">
    <location>
        <begin position="96"/>
        <end position="116"/>
    </location>
</feature>
<comment type="similarity">
    <text evidence="2">Belongs to the auxin efflux carrier (TC 2.A.69) family.</text>
</comment>
<reference evidence="9" key="2">
    <citation type="journal article" date="2021" name="PeerJ">
        <title>Extensive microbial diversity within the chicken gut microbiome revealed by metagenomics and culture.</title>
        <authorList>
            <person name="Gilroy R."/>
            <person name="Ravi A."/>
            <person name="Getino M."/>
            <person name="Pursley I."/>
            <person name="Horton D.L."/>
            <person name="Alikhan N.F."/>
            <person name="Baker D."/>
            <person name="Gharbi K."/>
            <person name="Hall N."/>
            <person name="Watson M."/>
            <person name="Adriaenssens E.M."/>
            <person name="Foster-Nyarko E."/>
            <person name="Jarju S."/>
            <person name="Secka A."/>
            <person name="Antonio M."/>
            <person name="Oren A."/>
            <person name="Chaudhuri R.R."/>
            <person name="La Ragione R."/>
            <person name="Hildebrand F."/>
            <person name="Pallen M.J."/>
        </authorList>
    </citation>
    <scope>NUCLEOTIDE SEQUENCE</scope>
    <source>
        <strain evidence="9">CHK178-757</strain>
    </source>
</reference>
<dbReference type="GO" id="GO:0005886">
    <property type="term" value="C:plasma membrane"/>
    <property type="evidence" value="ECO:0007669"/>
    <property type="project" value="UniProtKB-SubCell"/>
</dbReference>
<dbReference type="Pfam" id="PF03547">
    <property type="entry name" value="Mem_trans"/>
    <property type="match status" value="1"/>
</dbReference>
<evidence type="ECO:0000256" key="1">
    <source>
        <dbReference type="ARBA" id="ARBA00004651"/>
    </source>
</evidence>
<reference evidence="9" key="1">
    <citation type="submission" date="2020-10" db="EMBL/GenBank/DDBJ databases">
        <authorList>
            <person name="Gilroy R."/>
        </authorList>
    </citation>
    <scope>NUCLEOTIDE SEQUENCE</scope>
    <source>
        <strain evidence="9">CHK178-757</strain>
    </source>
</reference>
<accession>A0A9D1F495</accession>
<feature type="transmembrane region" description="Helical" evidence="8">
    <location>
        <begin position="155"/>
        <end position="173"/>
    </location>
</feature>
<keyword evidence="6 8" id="KW-1133">Transmembrane helix</keyword>
<evidence type="ECO:0000256" key="5">
    <source>
        <dbReference type="ARBA" id="ARBA00022692"/>
    </source>
</evidence>
<name>A0A9D1F495_9FIRM</name>
<comment type="caution">
    <text evidence="9">The sequence shown here is derived from an EMBL/GenBank/DDBJ whole genome shotgun (WGS) entry which is preliminary data.</text>
</comment>
<keyword evidence="7 8" id="KW-0472">Membrane</keyword>
<dbReference type="InterPro" id="IPR004776">
    <property type="entry name" value="Mem_transp_PIN-like"/>
</dbReference>
<dbReference type="AlphaFoldDB" id="A0A9D1F495"/>
<evidence type="ECO:0000256" key="4">
    <source>
        <dbReference type="ARBA" id="ARBA00022475"/>
    </source>
</evidence>
<evidence type="ECO:0000256" key="3">
    <source>
        <dbReference type="ARBA" id="ARBA00022448"/>
    </source>
</evidence>
<feature type="transmembrane region" description="Helical" evidence="8">
    <location>
        <begin position="246"/>
        <end position="269"/>
    </location>
</feature>
<dbReference type="PANTHER" id="PTHR36838">
    <property type="entry name" value="AUXIN EFFLUX CARRIER FAMILY PROTEIN"/>
    <property type="match status" value="1"/>
</dbReference>
<keyword evidence="3" id="KW-0813">Transport</keyword>
<dbReference type="Gene3D" id="1.20.1530.20">
    <property type="match status" value="1"/>
</dbReference>
<feature type="transmembrane region" description="Helical" evidence="8">
    <location>
        <begin position="37"/>
        <end position="56"/>
    </location>
</feature>
<evidence type="ECO:0000313" key="9">
    <source>
        <dbReference type="EMBL" id="HIS47050.1"/>
    </source>
</evidence>
<evidence type="ECO:0000256" key="2">
    <source>
        <dbReference type="ARBA" id="ARBA00010145"/>
    </source>
</evidence>
<dbReference type="InterPro" id="IPR038770">
    <property type="entry name" value="Na+/solute_symporter_sf"/>
</dbReference>
<dbReference type="EMBL" id="DVIT01000022">
    <property type="protein sequence ID" value="HIS47050.1"/>
    <property type="molecule type" value="Genomic_DNA"/>
</dbReference>